<name>A0A6J5RMU1_9CAUD</name>
<gene>
    <name evidence="1" type="ORF">UFOVP1278_15</name>
</gene>
<reference evidence="1" key="1">
    <citation type="submission" date="2020-05" db="EMBL/GenBank/DDBJ databases">
        <authorList>
            <person name="Chiriac C."/>
            <person name="Salcher M."/>
            <person name="Ghai R."/>
            <person name="Kavagutti S V."/>
        </authorList>
    </citation>
    <scope>NUCLEOTIDE SEQUENCE</scope>
</reference>
<protein>
    <submittedName>
        <fullName evidence="1">Uncharacterized protein</fullName>
    </submittedName>
</protein>
<organism evidence="1">
    <name type="scientific">uncultured Caudovirales phage</name>
    <dbReference type="NCBI Taxonomy" id="2100421"/>
    <lineage>
        <taxon>Viruses</taxon>
        <taxon>Duplodnaviria</taxon>
        <taxon>Heunggongvirae</taxon>
        <taxon>Uroviricota</taxon>
        <taxon>Caudoviricetes</taxon>
        <taxon>Peduoviridae</taxon>
        <taxon>Maltschvirus</taxon>
        <taxon>Maltschvirus maltsch</taxon>
    </lineage>
</organism>
<dbReference type="EMBL" id="LR797226">
    <property type="protein sequence ID" value="CAB4195001.1"/>
    <property type="molecule type" value="Genomic_DNA"/>
</dbReference>
<evidence type="ECO:0000313" key="1">
    <source>
        <dbReference type="EMBL" id="CAB4195001.1"/>
    </source>
</evidence>
<sequence>MNIEVAYDKAELRSITRSFKAMSDEGIEAAKRESSALAEFLQLKVRESAQRRTVSGAAVRRVAEGSRVAKSSKIGEVSFGFAAQKFSGGGTTQKLWAGLEFGSNRYKQFPRRTPNLGGGSAGYFIYPTLRSIQPELIQKWESAFDRILKEYD</sequence>
<proteinExistence type="predicted"/>
<accession>A0A6J5RMU1</accession>